<sequence length="67" mass="6901">MDGEGFLRERLRFAVRIGGAVLGFGVAGALLSALGAPDTAAWASAVAAAIAGWSGGAALMRRYEHRR</sequence>
<name>A0ABT0X941_9ACTN</name>
<reference evidence="2" key="1">
    <citation type="journal article" date="2023" name="Int. J. Syst. Evol. Microbiol.">
        <title>Streptomyces meridianus sp. nov. isolated from brackish water of the Tagus estuary in Alcochete, Portugal.</title>
        <authorList>
            <person name="Santos J.D.N."/>
            <person name="Klimek D."/>
            <person name="Calusinska M."/>
            <person name="Lobo Da Cunha A."/>
            <person name="Catita J."/>
            <person name="Goncalves H."/>
            <person name="Gonzalez I."/>
            <person name="Reyes F."/>
            <person name="Lage O.M."/>
        </authorList>
    </citation>
    <scope>NUCLEOTIDE SEQUENCE</scope>
    <source>
        <strain evidence="2">MTZ3.1</strain>
    </source>
</reference>
<dbReference type="Proteomes" id="UP001167160">
    <property type="component" value="Unassembled WGS sequence"/>
</dbReference>
<protein>
    <submittedName>
        <fullName evidence="2">Uncharacterized protein</fullName>
    </submittedName>
</protein>
<evidence type="ECO:0000256" key="1">
    <source>
        <dbReference type="SAM" id="Phobius"/>
    </source>
</evidence>
<keyword evidence="1" id="KW-1133">Transmembrane helix</keyword>
<accession>A0ABT0X941</accession>
<keyword evidence="1" id="KW-0812">Transmembrane</keyword>
<feature type="transmembrane region" description="Helical" evidence="1">
    <location>
        <begin position="40"/>
        <end position="60"/>
    </location>
</feature>
<keyword evidence="1" id="KW-0472">Membrane</keyword>
<keyword evidence="3" id="KW-1185">Reference proteome</keyword>
<organism evidence="2 3">
    <name type="scientific">Streptomyces meridianus</name>
    <dbReference type="NCBI Taxonomy" id="2938945"/>
    <lineage>
        <taxon>Bacteria</taxon>
        <taxon>Bacillati</taxon>
        <taxon>Actinomycetota</taxon>
        <taxon>Actinomycetes</taxon>
        <taxon>Kitasatosporales</taxon>
        <taxon>Streptomycetaceae</taxon>
        <taxon>Streptomyces</taxon>
    </lineage>
</organism>
<feature type="transmembrane region" description="Helical" evidence="1">
    <location>
        <begin position="13"/>
        <end position="34"/>
    </location>
</feature>
<evidence type="ECO:0000313" key="3">
    <source>
        <dbReference type="Proteomes" id="UP001167160"/>
    </source>
</evidence>
<dbReference type="EMBL" id="JAMQGM010000037">
    <property type="protein sequence ID" value="MCM2579046.1"/>
    <property type="molecule type" value="Genomic_DNA"/>
</dbReference>
<proteinExistence type="predicted"/>
<evidence type="ECO:0000313" key="2">
    <source>
        <dbReference type="EMBL" id="MCM2579046.1"/>
    </source>
</evidence>
<gene>
    <name evidence="2" type="ORF">M1E25_17085</name>
</gene>
<dbReference type="RefSeq" id="WP_251416421.1">
    <property type="nucleotide sequence ID" value="NZ_JAMQGM010000037.1"/>
</dbReference>
<comment type="caution">
    <text evidence="2">The sequence shown here is derived from an EMBL/GenBank/DDBJ whole genome shotgun (WGS) entry which is preliminary data.</text>
</comment>